<sequence length="166" mass="18805">MDALSQCAETFYREFSAICGQHTPPKPRLRALIQGHQTLSDGIYQLGDDGAICRRQGQFMATFEDAYNYNNFSFLHTSCVLFFAVDKQAVKDDDGAAMCNLMLGSVCQRLIEHFTQQGLFARPFRSYDQFEVDSLTLDEEQRAEEMTYFGLLIGKNRAMQSLGAIK</sequence>
<organism evidence="1 2">
    <name type="scientific">Veronia nyctiphanis</name>
    <dbReference type="NCBI Taxonomy" id="1278244"/>
    <lineage>
        <taxon>Bacteria</taxon>
        <taxon>Pseudomonadati</taxon>
        <taxon>Pseudomonadota</taxon>
        <taxon>Gammaproteobacteria</taxon>
        <taxon>Vibrionales</taxon>
        <taxon>Vibrionaceae</taxon>
        <taxon>Veronia</taxon>
    </lineage>
</organism>
<proteinExistence type="predicted"/>
<name>A0A4Q0YKP2_9GAMM</name>
<comment type="caution">
    <text evidence="1">The sequence shown here is derived from an EMBL/GenBank/DDBJ whole genome shotgun (WGS) entry which is preliminary data.</text>
</comment>
<protein>
    <submittedName>
        <fullName evidence="1">Uncharacterized protein</fullName>
    </submittedName>
</protein>
<dbReference type="Proteomes" id="UP000290287">
    <property type="component" value="Unassembled WGS sequence"/>
</dbReference>
<accession>A0A4Q0YKP2</accession>
<reference evidence="1 2" key="1">
    <citation type="submission" date="2017-10" db="EMBL/GenBank/DDBJ databases">
        <title>Nyctiphanis sp. nov., isolated from the stomach of the euphausiid Nyctiphanes simplex (Hansen, 1911) in the Gulf of California.</title>
        <authorList>
            <person name="Gomez-Gil B."/>
            <person name="Aguilar-Mendez M."/>
            <person name="Lopez-Cortes A."/>
            <person name="Gomez-Gutierrez J."/>
            <person name="Roque A."/>
            <person name="Lang E."/>
            <person name="Gonzalez-Castillo A."/>
        </authorList>
    </citation>
    <scope>NUCLEOTIDE SEQUENCE [LARGE SCALE GENOMIC DNA]</scope>
    <source>
        <strain evidence="1 2">CAIM 600</strain>
    </source>
</reference>
<dbReference type="AlphaFoldDB" id="A0A4Q0YKP2"/>
<evidence type="ECO:0000313" key="2">
    <source>
        <dbReference type="Proteomes" id="UP000290287"/>
    </source>
</evidence>
<keyword evidence="2" id="KW-1185">Reference proteome</keyword>
<evidence type="ECO:0000313" key="1">
    <source>
        <dbReference type="EMBL" id="RXJ71206.1"/>
    </source>
</evidence>
<dbReference type="EMBL" id="PEIB01000039">
    <property type="protein sequence ID" value="RXJ71206.1"/>
    <property type="molecule type" value="Genomic_DNA"/>
</dbReference>
<gene>
    <name evidence="1" type="ORF">CS022_21305</name>
</gene>